<accession>A0A9D4RSK9</accession>
<keyword evidence="2" id="KW-1185">Reference proteome</keyword>
<sequence>MEDEDCNHSSQCHSWSKKEIDILLELVIENKNLLEGKYGLLVTEANKRDLQKSATVQDSLLDRRSISRRLTDSLRRCQDRLGTCTSLPYSLRRCQTVSQTGGAPAGNSYTVCDGAKTVYQTGEAPGRDS</sequence>
<evidence type="ECO:0000313" key="1">
    <source>
        <dbReference type="EMBL" id="KAH3880081.1"/>
    </source>
</evidence>
<dbReference type="AlphaFoldDB" id="A0A9D4RSK9"/>
<protein>
    <submittedName>
        <fullName evidence="1">Uncharacterized protein</fullName>
    </submittedName>
</protein>
<dbReference type="Proteomes" id="UP000828390">
    <property type="component" value="Unassembled WGS sequence"/>
</dbReference>
<comment type="caution">
    <text evidence="1">The sequence shown here is derived from an EMBL/GenBank/DDBJ whole genome shotgun (WGS) entry which is preliminary data.</text>
</comment>
<name>A0A9D4RSK9_DREPO</name>
<reference evidence="1" key="1">
    <citation type="journal article" date="2019" name="bioRxiv">
        <title>The Genome of the Zebra Mussel, Dreissena polymorpha: A Resource for Invasive Species Research.</title>
        <authorList>
            <person name="McCartney M.A."/>
            <person name="Auch B."/>
            <person name="Kono T."/>
            <person name="Mallez S."/>
            <person name="Zhang Y."/>
            <person name="Obille A."/>
            <person name="Becker A."/>
            <person name="Abrahante J.E."/>
            <person name="Garbe J."/>
            <person name="Badalamenti J.P."/>
            <person name="Herman A."/>
            <person name="Mangelson H."/>
            <person name="Liachko I."/>
            <person name="Sullivan S."/>
            <person name="Sone E.D."/>
            <person name="Koren S."/>
            <person name="Silverstein K.A.T."/>
            <person name="Beckman K.B."/>
            <person name="Gohl D.M."/>
        </authorList>
    </citation>
    <scope>NUCLEOTIDE SEQUENCE</scope>
    <source>
        <strain evidence="1">Duluth1</strain>
        <tissue evidence="1">Whole animal</tissue>
    </source>
</reference>
<gene>
    <name evidence="1" type="ORF">DPMN_003993</name>
</gene>
<dbReference type="EMBL" id="JAIWYP010000001">
    <property type="protein sequence ID" value="KAH3880081.1"/>
    <property type="molecule type" value="Genomic_DNA"/>
</dbReference>
<organism evidence="1 2">
    <name type="scientific">Dreissena polymorpha</name>
    <name type="common">Zebra mussel</name>
    <name type="synonym">Mytilus polymorpha</name>
    <dbReference type="NCBI Taxonomy" id="45954"/>
    <lineage>
        <taxon>Eukaryota</taxon>
        <taxon>Metazoa</taxon>
        <taxon>Spiralia</taxon>
        <taxon>Lophotrochozoa</taxon>
        <taxon>Mollusca</taxon>
        <taxon>Bivalvia</taxon>
        <taxon>Autobranchia</taxon>
        <taxon>Heteroconchia</taxon>
        <taxon>Euheterodonta</taxon>
        <taxon>Imparidentia</taxon>
        <taxon>Neoheterodontei</taxon>
        <taxon>Myida</taxon>
        <taxon>Dreissenoidea</taxon>
        <taxon>Dreissenidae</taxon>
        <taxon>Dreissena</taxon>
    </lineage>
</organism>
<proteinExistence type="predicted"/>
<evidence type="ECO:0000313" key="2">
    <source>
        <dbReference type="Proteomes" id="UP000828390"/>
    </source>
</evidence>
<reference evidence="1" key="2">
    <citation type="submission" date="2020-11" db="EMBL/GenBank/DDBJ databases">
        <authorList>
            <person name="McCartney M.A."/>
            <person name="Auch B."/>
            <person name="Kono T."/>
            <person name="Mallez S."/>
            <person name="Becker A."/>
            <person name="Gohl D.M."/>
            <person name="Silverstein K.A.T."/>
            <person name="Koren S."/>
            <person name="Bechman K.B."/>
            <person name="Herman A."/>
            <person name="Abrahante J.E."/>
            <person name="Garbe J."/>
        </authorList>
    </citation>
    <scope>NUCLEOTIDE SEQUENCE</scope>
    <source>
        <strain evidence="1">Duluth1</strain>
        <tissue evidence="1">Whole animal</tissue>
    </source>
</reference>